<protein>
    <submittedName>
        <fullName evidence="1">Uncharacterized protein</fullName>
    </submittedName>
</protein>
<accession>A0A814T0H6</accession>
<name>A0A814T0H6_9BILA</name>
<dbReference type="AlphaFoldDB" id="A0A814T0H6"/>
<comment type="caution">
    <text evidence="1">The sequence shown here is derived from an EMBL/GenBank/DDBJ whole genome shotgun (WGS) entry which is preliminary data.</text>
</comment>
<evidence type="ECO:0000313" key="1">
    <source>
        <dbReference type="EMBL" id="CAF1155010.1"/>
    </source>
</evidence>
<reference evidence="1" key="1">
    <citation type="submission" date="2021-02" db="EMBL/GenBank/DDBJ databases">
        <authorList>
            <person name="Nowell W R."/>
        </authorList>
    </citation>
    <scope>NUCLEOTIDE SEQUENCE</scope>
    <source>
        <strain evidence="1">Ploen Becks lab</strain>
    </source>
</reference>
<gene>
    <name evidence="1" type="ORF">OXX778_LOCUS23431</name>
</gene>
<sequence>RLRFGTLVLTNQFVTKNTINLVKFFVGLEPKDDFHYKSKVSFNILSLSFGIFLKNIKK</sequence>
<organism evidence="1 2">
    <name type="scientific">Brachionus calyciflorus</name>
    <dbReference type="NCBI Taxonomy" id="104777"/>
    <lineage>
        <taxon>Eukaryota</taxon>
        <taxon>Metazoa</taxon>
        <taxon>Spiralia</taxon>
        <taxon>Gnathifera</taxon>
        <taxon>Rotifera</taxon>
        <taxon>Eurotatoria</taxon>
        <taxon>Monogononta</taxon>
        <taxon>Pseudotrocha</taxon>
        <taxon>Ploima</taxon>
        <taxon>Brachionidae</taxon>
        <taxon>Brachionus</taxon>
    </lineage>
</organism>
<dbReference type="Proteomes" id="UP000663879">
    <property type="component" value="Unassembled WGS sequence"/>
</dbReference>
<feature type="non-terminal residue" evidence="1">
    <location>
        <position position="1"/>
    </location>
</feature>
<dbReference type="EMBL" id="CAJNOC010012701">
    <property type="protein sequence ID" value="CAF1155010.1"/>
    <property type="molecule type" value="Genomic_DNA"/>
</dbReference>
<proteinExistence type="predicted"/>
<evidence type="ECO:0000313" key="2">
    <source>
        <dbReference type="Proteomes" id="UP000663879"/>
    </source>
</evidence>
<keyword evidence="2" id="KW-1185">Reference proteome</keyword>